<sequence length="399" mass="43866">MKPVETPRTLAALRGAVQGLTGNPFGKLTLLILLLMLVATGGFFFFEHYPKGTVHDAFGALWWAVVTLTTVGYGDVVPNTTGGKIMGLVVMVCGIGLVSTLTGNLASMLVEHKAKKRKGLLKVNLTNHVIVIGWNDFGTELVNYLRDKGVLRAREGGQSDLVLVNDLTSDQRETLALQLGLEERMHFVWGNVTQESVLLKAQPDRARVIYLLSQHRGREAKDADQDTLYCALTLREMAPKVPIYGEVALPENRKHLLRAGVNEILVHGQLTSVVLGLMGVNPSIWSLLQEMLGMRGGNNMDIRPLTEEEKRLTWGDLFPRFRADGLLPLGLAQADRQLSLEDVLDQGSALDQFILELFQSSGQETRLGNAGPRVLANPPDSEPLSGFDAVLYLRQGEKR</sequence>
<dbReference type="GO" id="GO:0005886">
    <property type="term" value="C:plasma membrane"/>
    <property type="evidence" value="ECO:0007669"/>
    <property type="project" value="UniProtKB-SubCell"/>
</dbReference>
<dbReference type="Gene3D" id="3.40.50.720">
    <property type="entry name" value="NAD(P)-binding Rossmann-like Domain"/>
    <property type="match status" value="1"/>
</dbReference>
<keyword evidence="5" id="KW-0407">Ion channel</keyword>
<dbReference type="GO" id="GO:0034220">
    <property type="term" value="P:monoatomic ion transmembrane transport"/>
    <property type="evidence" value="ECO:0007669"/>
    <property type="project" value="UniProtKB-KW"/>
</dbReference>
<reference evidence="5 7" key="2">
    <citation type="submission" date="2019-03" db="EMBL/GenBank/DDBJ databases">
        <title>Genomic Encyclopedia of Type Strains, Phase IV (KMG-IV): sequencing the most valuable type-strain genomes for metagenomic binning, comparative biology and taxonomic classification.</title>
        <authorList>
            <person name="Goeker M."/>
        </authorList>
    </citation>
    <scope>NUCLEOTIDE SEQUENCE [LARGE SCALE GENOMIC DNA]</scope>
    <source>
        <strain evidence="5 7">DSM 101483</strain>
    </source>
</reference>
<accession>A0A140D9B4</accession>
<dbReference type="InterPro" id="IPR050721">
    <property type="entry name" value="Trk_Ktr_HKT_K-transport"/>
</dbReference>
<gene>
    <name evidence="4" type="ORF">AWY79_01000</name>
    <name evidence="5" type="ORF">EDC59_11424</name>
</gene>
<keyword evidence="2" id="KW-1133">Transmembrane helix</keyword>
<keyword evidence="6" id="KW-1185">Reference proteome</keyword>
<dbReference type="KEGG" id="dej:AWY79_01000"/>
<dbReference type="PANTHER" id="PTHR43833:SF9">
    <property type="entry name" value="POTASSIUM CHANNEL PROTEIN YUGO-RELATED"/>
    <property type="match status" value="1"/>
</dbReference>
<dbReference type="SUPFAM" id="SSF51735">
    <property type="entry name" value="NAD(P)-binding Rossmann-fold domains"/>
    <property type="match status" value="1"/>
</dbReference>
<dbReference type="InterPro" id="IPR013099">
    <property type="entry name" value="K_chnl_dom"/>
</dbReference>
<dbReference type="AlphaFoldDB" id="A0A140D9B4"/>
<dbReference type="PANTHER" id="PTHR43833">
    <property type="entry name" value="POTASSIUM CHANNEL PROTEIN 2-RELATED-RELATED"/>
    <property type="match status" value="1"/>
</dbReference>
<comment type="subcellular location">
    <subcellularLocation>
        <location evidence="1">Cell membrane</location>
        <topology evidence="1">Multi-pass membrane protein</topology>
    </subcellularLocation>
</comment>
<reference evidence="4 6" key="1">
    <citation type="journal article" date="2016" name="Front. Microbiol.">
        <title>Genome Sequence of the Piezophilic, Mesophilic Sulfate-Reducing Bacterium Desulfovibrio indicus J2T.</title>
        <authorList>
            <person name="Cao J."/>
            <person name="Maignien L."/>
            <person name="Shao Z."/>
            <person name="Alain K."/>
            <person name="Jebbar M."/>
        </authorList>
    </citation>
    <scope>NUCLEOTIDE SEQUENCE [LARGE SCALE GENOMIC DNA]</scope>
    <source>
        <strain evidence="4 6">J2</strain>
    </source>
</reference>
<evidence type="ECO:0000259" key="3">
    <source>
        <dbReference type="PROSITE" id="PS51201"/>
    </source>
</evidence>
<dbReference type="Proteomes" id="UP000055611">
    <property type="component" value="Chromosome"/>
</dbReference>
<dbReference type="InterPro" id="IPR003148">
    <property type="entry name" value="RCK_N"/>
</dbReference>
<feature type="transmembrane region" description="Helical" evidence="2">
    <location>
        <begin position="28"/>
        <end position="46"/>
    </location>
</feature>
<dbReference type="OrthoDB" id="9799090at2"/>
<evidence type="ECO:0000313" key="4">
    <source>
        <dbReference type="EMBL" id="AMK09781.1"/>
    </source>
</evidence>
<dbReference type="InterPro" id="IPR036291">
    <property type="entry name" value="NAD(P)-bd_dom_sf"/>
</dbReference>
<proteinExistence type="predicted"/>
<keyword evidence="2" id="KW-0472">Membrane</keyword>
<dbReference type="SUPFAM" id="SSF81324">
    <property type="entry name" value="Voltage-gated potassium channels"/>
    <property type="match status" value="1"/>
</dbReference>
<feature type="domain" description="RCK N-terminal" evidence="3">
    <location>
        <begin position="126"/>
        <end position="266"/>
    </location>
</feature>
<keyword evidence="5" id="KW-0813">Transport</keyword>
<dbReference type="Gene3D" id="1.10.287.70">
    <property type="match status" value="1"/>
</dbReference>
<dbReference type="PRINTS" id="PR00169">
    <property type="entry name" value="KCHANNEL"/>
</dbReference>
<evidence type="ECO:0000313" key="6">
    <source>
        <dbReference type="Proteomes" id="UP000055611"/>
    </source>
</evidence>
<keyword evidence="2" id="KW-0812">Transmembrane</keyword>
<dbReference type="PROSITE" id="PS51201">
    <property type="entry name" value="RCK_N"/>
    <property type="match status" value="1"/>
</dbReference>
<feature type="transmembrane region" description="Helical" evidence="2">
    <location>
        <begin position="85"/>
        <end position="110"/>
    </location>
</feature>
<evidence type="ECO:0000256" key="2">
    <source>
        <dbReference type="SAM" id="Phobius"/>
    </source>
</evidence>
<evidence type="ECO:0000313" key="5">
    <source>
        <dbReference type="EMBL" id="TDT86259.1"/>
    </source>
</evidence>
<dbReference type="Pfam" id="PF02254">
    <property type="entry name" value="TrkA_N"/>
    <property type="match status" value="1"/>
</dbReference>
<feature type="transmembrane region" description="Helical" evidence="2">
    <location>
        <begin position="53"/>
        <end position="73"/>
    </location>
</feature>
<evidence type="ECO:0000313" key="7">
    <source>
        <dbReference type="Proteomes" id="UP000295506"/>
    </source>
</evidence>
<evidence type="ECO:0000256" key="1">
    <source>
        <dbReference type="ARBA" id="ARBA00004651"/>
    </source>
</evidence>
<protein>
    <submittedName>
        <fullName evidence="5">Voltage-gated potassium channel</fullName>
    </submittedName>
</protein>
<name>A0A140D9B4_9BACT</name>
<dbReference type="EMBL" id="CP014206">
    <property type="protein sequence ID" value="AMK09781.1"/>
    <property type="molecule type" value="Genomic_DNA"/>
</dbReference>
<dbReference type="EMBL" id="SOBK01000014">
    <property type="protein sequence ID" value="TDT86259.1"/>
    <property type="molecule type" value="Genomic_DNA"/>
</dbReference>
<dbReference type="Pfam" id="PF07885">
    <property type="entry name" value="Ion_trans_2"/>
    <property type="match status" value="1"/>
</dbReference>
<dbReference type="Proteomes" id="UP000295506">
    <property type="component" value="Unassembled WGS sequence"/>
</dbReference>
<organism evidence="5 7">
    <name type="scientific">Pseudodesulfovibrio indicus</name>
    <dbReference type="NCBI Taxonomy" id="1716143"/>
    <lineage>
        <taxon>Bacteria</taxon>
        <taxon>Pseudomonadati</taxon>
        <taxon>Thermodesulfobacteriota</taxon>
        <taxon>Desulfovibrionia</taxon>
        <taxon>Desulfovibrionales</taxon>
        <taxon>Desulfovibrionaceae</taxon>
    </lineage>
</organism>
<dbReference type="GO" id="GO:0006813">
    <property type="term" value="P:potassium ion transport"/>
    <property type="evidence" value="ECO:0007669"/>
    <property type="project" value="InterPro"/>
</dbReference>
<dbReference type="RefSeq" id="WP_078063549.1">
    <property type="nucleotide sequence ID" value="NZ_SOBK01000014.1"/>
</dbReference>
<keyword evidence="5" id="KW-0406">Ion transport</keyword>